<evidence type="ECO:0000313" key="3">
    <source>
        <dbReference type="Proteomes" id="UP000235363"/>
    </source>
</evidence>
<name>A0A2N6SWL7_9CORY</name>
<dbReference type="EMBL" id="PNHF01000028">
    <property type="protein sequence ID" value="PMC61464.1"/>
    <property type="molecule type" value="Genomic_DNA"/>
</dbReference>
<dbReference type="Gene3D" id="3.40.1580.10">
    <property type="entry name" value="SMI1/KNR4-like"/>
    <property type="match status" value="1"/>
</dbReference>
<dbReference type="Proteomes" id="UP000235363">
    <property type="component" value="Unassembled WGS sequence"/>
</dbReference>
<reference evidence="2 3" key="1">
    <citation type="submission" date="2017-09" db="EMBL/GenBank/DDBJ databases">
        <title>Bacterial strain isolated from the female urinary microbiota.</title>
        <authorList>
            <person name="Thomas-White K."/>
            <person name="Kumar N."/>
            <person name="Forster S."/>
            <person name="Putonti C."/>
            <person name="Lawley T."/>
            <person name="Wolfe A.J."/>
        </authorList>
    </citation>
    <scope>NUCLEOTIDE SEQUENCE [LARGE SCALE GENOMIC DNA]</scope>
    <source>
        <strain evidence="2 3">UMB0908</strain>
    </source>
</reference>
<evidence type="ECO:0000313" key="2">
    <source>
        <dbReference type="EMBL" id="PMC61464.1"/>
    </source>
</evidence>
<dbReference type="InterPro" id="IPR018958">
    <property type="entry name" value="Knr4/Smi1-like_dom"/>
</dbReference>
<evidence type="ECO:0000259" key="1">
    <source>
        <dbReference type="SMART" id="SM00860"/>
    </source>
</evidence>
<dbReference type="Pfam" id="PF09346">
    <property type="entry name" value="SMI1_KNR4"/>
    <property type="match status" value="1"/>
</dbReference>
<protein>
    <submittedName>
        <fullName evidence="2">Glucan synthase</fullName>
    </submittedName>
</protein>
<dbReference type="STRING" id="1725.WU86_00570"/>
<dbReference type="PANTHER" id="PTHR47432:SF1">
    <property type="entry name" value="CELL WALL ASSEMBLY REGULATOR SMI1"/>
    <property type="match status" value="1"/>
</dbReference>
<dbReference type="SUPFAM" id="SSF160631">
    <property type="entry name" value="SMI1/KNR4-like"/>
    <property type="match status" value="1"/>
</dbReference>
<proteinExistence type="predicted"/>
<dbReference type="AlphaFoldDB" id="A0A2N6SWL7"/>
<feature type="domain" description="Knr4/Smi1-like" evidence="1">
    <location>
        <begin position="38"/>
        <end position="168"/>
    </location>
</feature>
<dbReference type="InterPro" id="IPR037883">
    <property type="entry name" value="Knr4/Smi1-like_sf"/>
</dbReference>
<gene>
    <name evidence="2" type="ORF">CJ204_10940</name>
</gene>
<dbReference type="SMART" id="SM00860">
    <property type="entry name" value="SMI1_KNR4"/>
    <property type="match status" value="1"/>
</dbReference>
<dbReference type="InterPro" id="IPR051873">
    <property type="entry name" value="KNR4/SMI1_regulator"/>
</dbReference>
<accession>A0A2N6SWL7</accession>
<comment type="caution">
    <text evidence="2">The sequence shown here is derived from an EMBL/GenBank/DDBJ whole genome shotgun (WGS) entry which is preliminary data.</text>
</comment>
<sequence>MIGGMTEQNVTQGTPVGRVNDAWDRIEAKLPADALGAPATESELDELEKALGLTLPEDVRASWLRHRSVDGEEPWDGGWIASPEQILRDYRMWTEMEANGDFDGFVEDAGTSADSEGKWYHEAWIPLIHDFGGNHVCLDTRTGRYVDMDHETGSSFLDYTDWAGFLEHTAGLLETKGLPSSF</sequence>
<dbReference type="PANTHER" id="PTHR47432">
    <property type="entry name" value="CELL WALL ASSEMBLY REGULATOR SMI1"/>
    <property type="match status" value="1"/>
</dbReference>
<organism evidence="2 3">
    <name type="scientific">Corynebacterium xerosis</name>
    <dbReference type="NCBI Taxonomy" id="1725"/>
    <lineage>
        <taxon>Bacteria</taxon>
        <taxon>Bacillati</taxon>
        <taxon>Actinomycetota</taxon>
        <taxon>Actinomycetes</taxon>
        <taxon>Mycobacteriales</taxon>
        <taxon>Corynebacteriaceae</taxon>
        <taxon>Corynebacterium</taxon>
    </lineage>
</organism>